<sequence>MVSKAIRTGALERVKQASEDVEAVEQPQKKQLRVDQQGDQVKATGLIPPPFLRKEPYVSTAYHSNSAC</sequence>
<dbReference type="AlphaFoldDB" id="A0A0N4W0C7"/>
<keyword evidence="3" id="KW-1185">Reference proteome</keyword>
<evidence type="ECO:0000256" key="1">
    <source>
        <dbReference type="SAM" id="MobiDB-lite"/>
    </source>
</evidence>
<accession>A0A0N4W0C7</accession>
<evidence type="ECO:0000313" key="3">
    <source>
        <dbReference type="Proteomes" id="UP000268014"/>
    </source>
</evidence>
<dbReference type="Proteomes" id="UP000268014">
    <property type="component" value="Unassembled WGS sequence"/>
</dbReference>
<feature type="region of interest" description="Disordered" evidence="1">
    <location>
        <begin position="16"/>
        <end position="48"/>
    </location>
</feature>
<dbReference type="WBParaSite" id="HPLM_0000300301-mRNA-1">
    <property type="protein sequence ID" value="HPLM_0000300301-mRNA-1"/>
    <property type="gene ID" value="HPLM_0000300301"/>
</dbReference>
<protein>
    <submittedName>
        <fullName evidence="2 4">Uncharacterized protein</fullName>
    </submittedName>
</protein>
<dbReference type="EMBL" id="UZAF01008249">
    <property type="protein sequence ID" value="VDO17913.1"/>
    <property type="molecule type" value="Genomic_DNA"/>
</dbReference>
<evidence type="ECO:0000313" key="2">
    <source>
        <dbReference type="EMBL" id="VDO17913.1"/>
    </source>
</evidence>
<reference evidence="4" key="1">
    <citation type="submission" date="2017-02" db="UniProtKB">
        <authorList>
            <consortium name="WormBaseParasite"/>
        </authorList>
    </citation>
    <scope>IDENTIFICATION</scope>
</reference>
<evidence type="ECO:0000313" key="4">
    <source>
        <dbReference type="WBParaSite" id="HPLM_0000300301-mRNA-1"/>
    </source>
</evidence>
<reference evidence="2 3" key="2">
    <citation type="submission" date="2018-11" db="EMBL/GenBank/DDBJ databases">
        <authorList>
            <consortium name="Pathogen Informatics"/>
        </authorList>
    </citation>
    <scope>NUCLEOTIDE SEQUENCE [LARGE SCALE GENOMIC DNA]</scope>
    <source>
        <strain evidence="2 3">MHpl1</strain>
    </source>
</reference>
<name>A0A0N4W0C7_HAEPC</name>
<gene>
    <name evidence="2" type="ORF">HPLM_LOCUS2995</name>
</gene>
<organism evidence="4">
    <name type="scientific">Haemonchus placei</name>
    <name type="common">Barber's pole worm</name>
    <dbReference type="NCBI Taxonomy" id="6290"/>
    <lineage>
        <taxon>Eukaryota</taxon>
        <taxon>Metazoa</taxon>
        <taxon>Ecdysozoa</taxon>
        <taxon>Nematoda</taxon>
        <taxon>Chromadorea</taxon>
        <taxon>Rhabditida</taxon>
        <taxon>Rhabditina</taxon>
        <taxon>Rhabditomorpha</taxon>
        <taxon>Strongyloidea</taxon>
        <taxon>Trichostrongylidae</taxon>
        <taxon>Haemonchus</taxon>
    </lineage>
</organism>
<proteinExistence type="predicted"/>